<proteinExistence type="inferred from homology"/>
<gene>
    <name evidence="2" type="ORF">OKIOD_LOCUS198</name>
</gene>
<evidence type="ECO:0000313" key="2">
    <source>
        <dbReference type="EMBL" id="CAG5077150.1"/>
    </source>
</evidence>
<comment type="similarity">
    <text evidence="1">Belongs to the glycosyl hydrolase 79 family.</text>
</comment>
<dbReference type="InterPro" id="IPR017853">
    <property type="entry name" value="GH"/>
</dbReference>
<dbReference type="SUPFAM" id="SSF51445">
    <property type="entry name" value="(Trans)glycosidases"/>
    <property type="match status" value="1"/>
</dbReference>
<protein>
    <submittedName>
        <fullName evidence="2">Oidioi.mRNA.OKI2018_I69.PAR.g8640.t1.cds</fullName>
    </submittedName>
</protein>
<sequence length="503" mass="57948">MISVLLFIFFSVNAVIEINNENVVNTIGVDHPFVCFTLDWWPDTKVSFGNASWIGTGLNQLDFQQPRLIQAARTLASTHDYGLLRIGGTLQDSIIYDFNSSNRHCDPYPFQPEASSRTGFTQECFSPLRRRELGEFLDKANLKLIFGLNALEGRYDDFSKPWDSKKAKLLLEEFEETKMAERLFGLELGNEIYGRYSHNVNISAKSAAKDFTKLREIMDETLKKKEVKLLGYDTALDFKWLVEFFSNLTSLSTELDAFTWHQYPLGPGADPNLAEKIMDPKFFGKFSSRLDKLKQQRSLWKNHQNVPLWMGETGGAYNSGRNEVTNRFISSFWYLDLLGLFAEKKHKAFCRQTLIGGNYGLLQMLPDKKEKVKVNPDFWAGFLFASLMKEKVLEISCANEFFKCFATQQRHSLTILLINFSDQEQKEFLSDEIYSHFCSRKSLIVSSSALDSKDVYINGKLARLPEDYDQISTLEEYFAYEKNQEEIDMPPHSYGFFVLQGHK</sequence>
<organism evidence="2 3">
    <name type="scientific">Oikopleura dioica</name>
    <name type="common">Tunicate</name>
    <dbReference type="NCBI Taxonomy" id="34765"/>
    <lineage>
        <taxon>Eukaryota</taxon>
        <taxon>Metazoa</taxon>
        <taxon>Chordata</taxon>
        <taxon>Tunicata</taxon>
        <taxon>Appendicularia</taxon>
        <taxon>Copelata</taxon>
        <taxon>Oikopleuridae</taxon>
        <taxon>Oikopleura</taxon>
    </lineage>
</organism>
<keyword evidence="3" id="KW-1185">Reference proteome</keyword>
<evidence type="ECO:0000256" key="1">
    <source>
        <dbReference type="ARBA" id="ARBA00009800"/>
    </source>
</evidence>
<evidence type="ECO:0000313" key="3">
    <source>
        <dbReference type="Proteomes" id="UP001158576"/>
    </source>
</evidence>
<dbReference type="InterPro" id="IPR005199">
    <property type="entry name" value="Glyco_hydro_79"/>
</dbReference>
<dbReference type="PANTHER" id="PTHR14363:SF17">
    <property type="entry name" value="HEPARANASE-LIKE PROTEIN 3"/>
    <property type="match status" value="1"/>
</dbReference>
<dbReference type="Gene3D" id="3.20.20.80">
    <property type="entry name" value="Glycosidases"/>
    <property type="match status" value="1"/>
</dbReference>
<name>A0ABN7RI05_OIKDI</name>
<dbReference type="PANTHER" id="PTHR14363">
    <property type="entry name" value="HEPARANASE-RELATED"/>
    <property type="match status" value="1"/>
</dbReference>
<dbReference type="EMBL" id="OU015568">
    <property type="protein sequence ID" value="CAG5077150.1"/>
    <property type="molecule type" value="Genomic_DNA"/>
</dbReference>
<accession>A0ABN7RI05</accession>
<dbReference type="Proteomes" id="UP001158576">
    <property type="component" value="Chromosome PAR"/>
</dbReference>
<reference evidence="2 3" key="1">
    <citation type="submission" date="2021-04" db="EMBL/GenBank/DDBJ databases">
        <authorList>
            <person name="Bliznina A."/>
        </authorList>
    </citation>
    <scope>NUCLEOTIDE SEQUENCE [LARGE SCALE GENOMIC DNA]</scope>
</reference>
<dbReference type="Pfam" id="PF03662">
    <property type="entry name" value="Glyco_hydro_79n"/>
    <property type="match status" value="1"/>
</dbReference>